<protein>
    <submittedName>
        <fullName evidence="1">Uncharacterized protein</fullName>
    </submittedName>
</protein>
<name>M4BW00_HYAAE</name>
<dbReference type="HOGENOM" id="CLU_2908831_0_0_1"/>
<organism evidence="1 2">
    <name type="scientific">Hyaloperonospora arabidopsidis (strain Emoy2)</name>
    <name type="common">Downy mildew agent</name>
    <name type="synonym">Peronospora arabidopsidis</name>
    <dbReference type="NCBI Taxonomy" id="559515"/>
    <lineage>
        <taxon>Eukaryota</taxon>
        <taxon>Sar</taxon>
        <taxon>Stramenopiles</taxon>
        <taxon>Oomycota</taxon>
        <taxon>Peronosporomycetes</taxon>
        <taxon>Peronosporales</taxon>
        <taxon>Peronosporaceae</taxon>
        <taxon>Hyaloperonospora</taxon>
    </lineage>
</organism>
<dbReference type="EMBL" id="JH597990">
    <property type="status" value="NOT_ANNOTATED_CDS"/>
    <property type="molecule type" value="Genomic_DNA"/>
</dbReference>
<reference evidence="1" key="2">
    <citation type="submission" date="2015-06" db="UniProtKB">
        <authorList>
            <consortium name="EnsemblProtists"/>
        </authorList>
    </citation>
    <scope>IDENTIFICATION</scope>
    <source>
        <strain evidence="1">Emoy2</strain>
    </source>
</reference>
<dbReference type="EnsemblProtists" id="HpaT810701">
    <property type="protein sequence ID" value="HpaP810701"/>
    <property type="gene ID" value="HpaG810701"/>
</dbReference>
<reference evidence="2" key="1">
    <citation type="journal article" date="2010" name="Science">
        <title>Signatures of adaptation to obligate biotrophy in the Hyaloperonospora arabidopsidis genome.</title>
        <authorList>
            <person name="Baxter L."/>
            <person name="Tripathy S."/>
            <person name="Ishaque N."/>
            <person name="Boot N."/>
            <person name="Cabral A."/>
            <person name="Kemen E."/>
            <person name="Thines M."/>
            <person name="Ah-Fong A."/>
            <person name="Anderson R."/>
            <person name="Badejoko W."/>
            <person name="Bittner-Eddy P."/>
            <person name="Boore J.L."/>
            <person name="Chibucos M.C."/>
            <person name="Coates M."/>
            <person name="Dehal P."/>
            <person name="Delehaunty K."/>
            <person name="Dong S."/>
            <person name="Downton P."/>
            <person name="Dumas B."/>
            <person name="Fabro G."/>
            <person name="Fronick C."/>
            <person name="Fuerstenberg S.I."/>
            <person name="Fulton L."/>
            <person name="Gaulin E."/>
            <person name="Govers F."/>
            <person name="Hughes L."/>
            <person name="Humphray S."/>
            <person name="Jiang R.H."/>
            <person name="Judelson H."/>
            <person name="Kamoun S."/>
            <person name="Kyung K."/>
            <person name="Meijer H."/>
            <person name="Minx P."/>
            <person name="Morris P."/>
            <person name="Nelson J."/>
            <person name="Phuntumart V."/>
            <person name="Qutob D."/>
            <person name="Rehmany A."/>
            <person name="Rougon-Cardoso A."/>
            <person name="Ryden P."/>
            <person name="Torto-Alalibo T."/>
            <person name="Studholme D."/>
            <person name="Wang Y."/>
            <person name="Win J."/>
            <person name="Wood J."/>
            <person name="Clifton S.W."/>
            <person name="Rogers J."/>
            <person name="Van den Ackerveken G."/>
            <person name="Jones J.D."/>
            <person name="McDowell J.M."/>
            <person name="Beynon J."/>
            <person name="Tyler B.M."/>
        </authorList>
    </citation>
    <scope>NUCLEOTIDE SEQUENCE [LARGE SCALE GENOMIC DNA]</scope>
    <source>
        <strain evidence="2">Emoy2</strain>
    </source>
</reference>
<dbReference type="Proteomes" id="UP000011713">
    <property type="component" value="Unassembled WGS sequence"/>
</dbReference>
<accession>M4BW00</accession>
<dbReference type="AlphaFoldDB" id="M4BW00"/>
<keyword evidence="2" id="KW-1185">Reference proteome</keyword>
<sequence>MSMVNFGTGGVVLDLHRIYQELKRGPNANRNYDDPIWTSMQHSLYRAAPPHNLVVEASFQVL</sequence>
<proteinExistence type="predicted"/>
<dbReference type="InParanoid" id="M4BW00"/>
<evidence type="ECO:0000313" key="1">
    <source>
        <dbReference type="EnsemblProtists" id="HpaP810701"/>
    </source>
</evidence>
<evidence type="ECO:0000313" key="2">
    <source>
        <dbReference type="Proteomes" id="UP000011713"/>
    </source>
</evidence>
<dbReference type="VEuPathDB" id="FungiDB:HpaG810701"/>